<evidence type="ECO:0000313" key="1">
    <source>
        <dbReference type="EMBL" id="KXU34459.1"/>
    </source>
</evidence>
<gene>
    <name evidence="1" type="ORF">AXE65_07255</name>
</gene>
<name>A0A139SIT3_9GAMM</name>
<protein>
    <submittedName>
        <fullName evidence="1">Uncharacterized protein</fullName>
    </submittedName>
</protein>
<comment type="caution">
    <text evidence="1">The sequence shown here is derived from an EMBL/GenBank/DDBJ whole genome shotgun (WGS) entry which is preliminary data.</text>
</comment>
<dbReference type="EMBL" id="LSZO01000214">
    <property type="protein sequence ID" value="KXU34459.1"/>
    <property type="molecule type" value="Genomic_DNA"/>
</dbReference>
<proteinExistence type="predicted"/>
<keyword evidence="2" id="KW-1185">Reference proteome</keyword>
<dbReference type="AlphaFoldDB" id="A0A139SIT3"/>
<reference evidence="1 2" key="1">
    <citation type="submission" date="2016-02" db="EMBL/GenBank/DDBJ databases">
        <authorList>
            <person name="Wen L."/>
            <person name="He K."/>
            <person name="Yang H."/>
        </authorList>
    </citation>
    <scope>NUCLEOTIDE SEQUENCE [LARGE SCALE GENOMIC DNA]</scope>
    <source>
        <strain evidence="1 2">CV58</strain>
    </source>
</reference>
<sequence length="93" mass="10789">MVAMSDDMKNMLMDAHGEVLRAIELHKNGDKAPLSPAILNNVKRELEDMMEAMDPKIYVPSYSRPIMDWPEEDETGIVKRLVHVSFDYDRIRK</sequence>
<accession>A0A139SIT3</accession>
<evidence type="ECO:0000313" key="2">
    <source>
        <dbReference type="Proteomes" id="UP000072660"/>
    </source>
</evidence>
<dbReference type="Proteomes" id="UP000072660">
    <property type="component" value="Unassembled WGS sequence"/>
</dbReference>
<organism evidence="1 2">
    <name type="scientific">Ventosimonas gracilis</name>
    <dbReference type="NCBI Taxonomy" id="1680762"/>
    <lineage>
        <taxon>Bacteria</taxon>
        <taxon>Pseudomonadati</taxon>
        <taxon>Pseudomonadota</taxon>
        <taxon>Gammaproteobacteria</taxon>
        <taxon>Pseudomonadales</taxon>
        <taxon>Ventosimonadaceae</taxon>
        <taxon>Ventosimonas</taxon>
    </lineage>
</organism>